<dbReference type="InterPro" id="IPR004692">
    <property type="entry name" value="SecG"/>
</dbReference>
<evidence type="ECO:0000256" key="6">
    <source>
        <dbReference type="ARBA" id="ARBA00022927"/>
    </source>
</evidence>
<dbReference type="GO" id="GO:0005886">
    <property type="term" value="C:plasma membrane"/>
    <property type="evidence" value="ECO:0007669"/>
    <property type="project" value="UniProtKB-SubCell"/>
</dbReference>
<dbReference type="Pfam" id="PF03840">
    <property type="entry name" value="SecG"/>
    <property type="match status" value="1"/>
</dbReference>
<evidence type="ECO:0000256" key="7">
    <source>
        <dbReference type="ARBA" id="ARBA00022989"/>
    </source>
</evidence>
<keyword evidence="3 10" id="KW-0813">Transport</keyword>
<dbReference type="GO" id="GO:0009306">
    <property type="term" value="P:protein secretion"/>
    <property type="evidence" value="ECO:0007669"/>
    <property type="project" value="UniProtKB-UniRule"/>
</dbReference>
<evidence type="ECO:0000256" key="1">
    <source>
        <dbReference type="ARBA" id="ARBA00004651"/>
    </source>
</evidence>
<protein>
    <recommendedName>
        <fullName evidence="10">Protein-export membrane protein SecG</fullName>
    </recommendedName>
</protein>
<evidence type="ECO:0000256" key="11">
    <source>
        <dbReference type="SAM" id="MobiDB-lite"/>
    </source>
</evidence>
<evidence type="ECO:0000256" key="3">
    <source>
        <dbReference type="ARBA" id="ARBA00022448"/>
    </source>
</evidence>
<gene>
    <name evidence="12" type="ORF">Pla133_48190</name>
</gene>
<dbReference type="AlphaFoldDB" id="A0A518BRV3"/>
<evidence type="ECO:0000256" key="4">
    <source>
        <dbReference type="ARBA" id="ARBA00022475"/>
    </source>
</evidence>
<sequence length="108" mass="10469">MVLLLNLVFVFACLLLIAVVLVQEGKGGGLGNAFGGAGQQTFGVGTSGITKFTAVVCAAMLALAIAIHKTDTRQSDSIVGEGDIAPTIQAPLGGQGGGAPTGGTGQGG</sequence>
<evidence type="ECO:0000256" key="10">
    <source>
        <dbReference type="RuleBase" id="RU365087"/>
    </source>
</evidence>
<keyword evidence="8 10" id="KW-0811">Translocation</keyword>
<evidence type="ECO:0000256" key="9">
    <source>
        <dbReference type="ARBA" id="ARBA00023136"/>
    </source>
</evidence>
<dbReference type="RefSeq" id="WP_145069835.1">
    <property type="nucleotide sequence ID" value="NZ_CP036287.1"/>
</dbReference>
<keyword evidence="13" id="KW-1185">Reference proteome</keyword>
<dbReference type="PANTHER" id="PTHR34182:SF1">
    <property type="entry name" value="PROTEIN-EXPORT MEMBRANE PROTEIN SECG"/>
    <property type="match status" value="1"/>
</dbReference>
<feature type="region of interest" description="Disordered" evidence="11">
    <location>
        <begin position="85"/>
        <end position="108"/>
    </location>
</feature>
<dbReference type="KEGG" id="pbap:Pla133_48190"/>
<keyword evidence="5 10" id="KW-0812">Transmembrane</keyword>
<feature type="transmembrane region" description="Helical" evidence="10">
    <location>
        <begin position="46"/>
        <end position="67"/>
    </location>
</feature>
<accession>A0A518BRV3</accession>
<comment type="caution">
    <text evidence="10">Lacks conserved residue(s) required for the propagation of feature annotation.</text>
</comment>
<evidence type="ECO:0000313" key="13">
    <source>
        <dbReference type="Proteomes" id="UP000316921"/>
    </source>
</evidence>
<evidence type="ECO:0000256" key="8">
    <source>
        <dbReference type="ARBA" id="ARBA00023010"/>
    </source>
</evidence>
<feature type="compositionally biased region" description="Gly residues" evidence="11">
    <location>
        <begin position="93"/>
        <end position="108"/>
    </location>
</feature>
<reference evidence="12 13" key="1">
    <citation type="submission" date="2019-02" db="EMBL/GenBank/DDBJ databases">
        <title>Deep-cultivation of Planctomycetes and their phenomic and genomic characterization uncovers novel biology.</title>
        <authorList>
            <person name="Wiegand S."/>
            <person name="Jogler M."/>
            <person name="Boedeker C."/>
            <person name="Pinto D."/>
            <person name="Vollmers J."/>
            <person name="Rivas-Marin E."/>
            <person name="Kohn T."/>
            <person name="Peeters S.H."/>
            <person name="Heuer A."/>
            <person name="Rast P."/>
            <person name="Oberbeckmann S."/>
            <person name="Bunk B."/>
            <person name="Jeske O."/>
            <person name="Meyerdierks A."/>
            <person name="Storesund J.E."/>
            <person name="Kallscheuer N."/>
            <person name="Luecker S."/>
            <person name="Lage O.M."/>
            <person name="Pohl T."/>
            <person name="Merkel B.J."/>
            <person name="Hornburger P."/>
            <person name="Mueller R.-W."/>
            <person name="Bruemmer F."/>
            <person name="Labrenz M."/>
            <person name="Spormann A.M."/>
            <person name="Op den Camp H."/>
            <person name="Overmann J."/>
            <person name="Amann R."/>
            <person name="Jetten M.S.M."/>
            <person name="Mascher T."/>
            <person name="Medema M.H."/>
            <person name="Devos D.P."/>
            <person name="Kaster A.-K."/>
            <person name="Ovreas L."/>
            <person name="Rohde M."/>
            <person name="Galperin M.Y."/>
            <person name="Jogler C."/>
        </authorList>
    </citation>
    <scope>NUCLEOTIDE SEQUENCE [LARGE SCALE GENOMIC DNA]</scope>
    <source>
        <strain evidence="12 13">Pla133</strain>
    </source>
</reference>
<comment type="similarity">
    <text evidence="2 10">Belongs to the SecG family.</text>
</comment>
<organism evidence="12 13">
    <name type="scientific">Engelhardtia mirabilis</name>
    <dbReference type="NCBI Taxonomy" id="2528011"/>
    <lineage>
        <taxon>Bacteria</taxon>
        <taxon>Pseudomonadati</taxon>
        <taxon>Planctomycetota</taxon>
        <taxon>Planctomycetia</taxon>
        <taxon>Planctomycetia incertae sedis</taxon>
        <taxon>Engelhardtia</taxon>
    </lineage>
</organism>
<keyword evidence="4 10" id="KW-1003">Cell membrane</keyword>
<dbReference type="GO" id="GO:0015450">
    <property type="term" value="F:protein-transporting ATPase activity"/>
    <property type="evidence" value="ECO:0007669"/>
    <property type="project" value="UniProtKB-UniRule"/>
</dbReference>
<dbReference type="Proteomes" id="UP000316921">
    <property type="component" value="Chromosome"/>
</dbReference>
<evidence type="ECO:0000256" key="2">
    <source>
        <dbReference type="ARBA" id="ARBA00008445"/>
    </source>
</evidence>
<keyword evidence="7 10" id="KW-1133">Transmembrane helix</keyword>
<dbReference type="EMBL" id="CP036287">
    <property type="protein sequence ID" value="QDU69698.1"/>
    <property type="molecule type" value="Genomic_DNA"/>
</dbReference>
<name>A0A518BRV3_9BACT</name>
<comment type="subcellular location">
    <subcellularLocation>
        <location evidence="1 10">Cell membrane</location>
        <topology evidence="1 10">Multi-pass membrane protein</topology>
    </subcellularLocation>
</comment>
<dbReference type="GO" id="GO:0043952">
    <property type="term" value="P:protein transport by the Sec complex"/>
    <property type="evidence" value="ECO:0007669"/>
    <property type="project" value="TreeGrafter"/>
</dbReference>
<dbReference type="GO" id="GO:0065002">
    <property type="term" value="P:intracellular protein transmembrane transport"/>
    <property type="evidence" value="ECO:0007669"/>
    <property type="project" value="TreeGrafter"/>
</dbReference>
<keyword evidence="6 10" id="KW-0653">Protein transport</keyword>
<dbReference type="NCBIfam" id="TIGR00810">
    <property type="entry name" value="secG"/>
    <property type="match status" value="1"/>
</dbReference>
<dbReference type="PANTHER" id="PTHR34182">
    <property type="entry name" value="PROTEIN-EXPORT MEMBRANE PROTEIN SECG"/>
    <property type="match status" value="1"/>
</dbReference>
<keyword evidence="9 10" id="KW-0472">Membrane</keyword>
<evidence type="ECO:0000313" key="12">
    <source>
        <dbReference type="EMBL" id="QDU69698.1"/>
    </source>
</evidence>
<comment type="function">
    <text evidence="10">Involved in protein export. Participates in an early event of protein translocation.</text>
</comment>
<evidence type="ECO:0000256" key="5">
    <source>
        <dbReference type="ARBA" id="ARBA00022692"/>
    </source>
</evidence>
<dbReference type="PRINTS" id="PR01651">
    <property type="entry name" value="SECGEXPORT"/>
</dbReference>
<proteinExistence type="inferred from homology"/>